<dbReference type="OrthoDB" id="5397330at2759"/>
<dbReference type="AlphaFoldDB" id="A0A2C5XY36"/>
<dbReference type="EMBL" id="NJEU01001857">
    <property type="protein sequence ID" value="PHH59862.1"/>
    <property type="molecule type" value="Genomic_DNA"/>
</dbReference>
<organism evidence="2 3">
    <name type="scientific">Ophiocordyceps australis</name>
    <dbReference type="NCBI Taxonomy" id="1399860"/>
    <lineage>
        <taxon>Eukaryota</taxon>
        <taxon>Fungi</taxon>
        <taxon>Dikarya</taxon>
        <taxon>Ascomycota</taxon>
        <taxon>Pezizomycotina</taxon>
        <taxon>Sordariomycetes</taxon>
        <taxon>Hypocreomycetidae</taxon>
        <taxon>Hypocreales</taxon>
        <taxon>Ophiocordycipitaceae</taxon>
        <taxon>Ophiocordyceps</taxon>
    </lineage>
</organism>
<protein>
    <submittedName>
        <fullName evidence="2">Uncharacterized protein</fullName>
    </submittedName>
</protein>
<sequence length="101" mass="11371">MSRESFDSYRRSFDISAKSPVISGPARQSLDSAPPPGRLAKAHRESLPVADDFEDVALDENKPLRKRNFLTKLGETQERLMPGRKRAQSGQDSELRDMGRI</sequence>
<dbReference type="Proteomes" id="UP000224854">
    <property type="component" value="Unassembled WGS sequence"/>
</dbReference>
<accession>A0A2C5XY36</accession>
<name>A0A2C5XY36_9HYPO</name>
<evidence type="ECO:0000313" key="3">
    <source>
        <dbReference type="Proteomes" id="UP000224854"/>
    </source>
</evidence>
<evidence type="ECO:0000256" key="1">
    <source>
        <dbReference type="SAM" id="MobiDB-lite"/>
    </source>
</evidence>
<keyword evidence="3" id="KW-1185">Reference proteome</keyword>
<feature type="region of interest" description="Disordered" evidence="1">
    <location>
        <begin position="17"/>
        <end position="43"/>
    </location>
</feature>
<feature type="region of interest" description="Disordered" evidence="1">
    <location>
        <begin position="70"/>
        <end position="101"/>
    </location>
</feature>
<evidence type="ECO:0000313" key="2">
    <source>
        <dbReference type="EMBL" id="PHH59862.1"/>
    </source>
</evidence>
<proteinExistence type="predicted"/>
<reference evidence="2 3" key="1">
    <citation type="submission" date="2017-06" db="EMBL/GenBank/DDBJ databases">
        <title>Ant-infecting Ophiocordyceps genomes reveal a high diversity of potential behavioral manipulation genes and a possible major role for enterotoxins.</title>
        <authorList>
            <person name="De Bekker C."/>
            <person name="Evans H.C."/>
            <person name="Brachmann A."/>
            <person name="Hughes D.P."/>
        </authorList>
    </citation>
    <scope>NUCLEOTIDE SEQUENCE [LARGE SCALE GENOMIC DNA]</scope>
    <source>
        <strain evidence="2 3">1348a</strain>
    </source>
</reference>
<comment type="caution">
    <text evidence="2">The sequence shown here is derived from an EMBL/GenBank/DDBJ whole genome shotgun (WGS) entry which is preliminary data.</text>
</comment>
<gene>
    <name evidence="2" type="ORF">CDD82_2388</name>
</gene>